<feature type="domain" description="Dipeptidylpeptidase IV N-terminal" evidence="3">
    <location>
        <begin position="95"/>
        <end position="445"/>
    </location>
</feature>
<sequence>MKKIAFMCAVLLTAAVHVFAGDRLDLKSITGGEFSGRHITGVKPLDDGETYARLSSDGKQIVKYSFRTGKQVGTLFDVNTVRGKKLESIDGYIISPKGDRILIQTETKDIYRRSFTAVYYIFEVENNRMVPLSDGGPQQTPLFSPDGNMIAFVRDNNIHLIKLLYDNAESQVTKDGRRNEVINGIPDWVCEEEFGHSRAMVFTADSRQICWIRYDESGVKEYSFPLYCGLRPERKEYAGYPGEYTYKYPVAGEANSKVAVYSFDIKSRQTRRMDLPLDADGYIPRIVMTSDPTKVAVYTMNRHQDCLSIYMANPLSTVCQLVVQDKADKYIKEESMDGIVITDKHIVVPSERDGYNHIYVYSLTGQLQRQIVKDNYVVTALYGLDEATGDVYYSAAQLGPQDRQIFVARQNGKTERLTDREGCNAAIFSKNFKYFINIWSDLDNPAVYTLRANTGKVTATLIDNHELKEKMESYGLGKRELFSFKTSEGVELNGWMIKPADFDIGKRYPVIMYQYGGPGSQQVLNSWNIGMCGQGAVLEHYFAQQGYLVVCVDNRGTGGRGAEFEKCTYLRLGELEARDQVEAALWLGRQSFVDKNRIGIWGWSYGGWNTLMSMSEGRAVFRAGVAVAPPTSWRYYDTVYTERYMRTPKENPSGYDINPIMRAKDLSGSLLICHGMADDNVHFRNTAEYTEALVQADKDFKENIYTNRNHGIYGGNTRNHLFRQIVNFFNAEMK</sequence>
<proteinExistence type="predicted"/>
<feature type="chain" id="PRO_5046443314" evidence="1">
    <location>
        <begin position="21"/>
        <end position="734"/>
    </location>
</feature>
<feature type="domain" description="Peptidase S9 prolyl oligopeptidase catalytic" evidence="2">
    <location>
        <begin position="541"/>
        <end position="733"/>
    </location>
</feature>
<organism evidence="4 5">
    <name type="scientific">Xylanibacter rodentium</name>
    <dbReference type="NCBI Taxonomy" id="2736289"/>
    <lineage>
        <taxon>Bacteria</taxon>
        <taxon>Pseudomonadati</taxon>
        <taxon>Bacteroidota</taxon>
        <taxon>Bacteroidia</taxon>
        <taxon>Bacteroidales</taxon>
        <taxon>Prevotellaceae</taxon>
        <taxon>Xylanibacter</taxon>
    </lineage>
</organism>
<dbReference type="SUPFAM" id="SSF82171">
    <property type="entry name" value="DPP6 N-terminal domain-like"/>
    <property type="match status" value="1"/>
</dbReference>
<dbReference type="PANTHER" id="PTHR11731">
    <property type="entry name" value="PROTEASE FAMILY S9B,C DIPEPTIDYL-PEPTIDASE IV-RELATED"/>
    <property type="match status" value="1"/>
</dbReference>
<dbReference type="SUPFAM" id="SSF53474">
    <property type="entry name" value="alpha/beta-Hydrolases"/>
    <property type="match status" value="1"/>
</dbReference>
<dbReference type="Gene3D" id="3.40.50.1820">
    <property type="entry name" value="alpha/beta hydrolase"/>
    <property type="match status" value="1"/>
</dbReference>
<dbReference type="InterPro" id="IPR029058">
    <property type="entry name" value="AB_hydrolase_fold"/>
</dbReference>
<dbReference type="EMBL" id="JABKKE010000001">
    <property type="protein sequence ID" value="NPE12971.1"/>
    <property type="molecule type" value="Genomic_DNA"/>
</dbReference>
<keyword evidence="1" id="KW-0732">Signal</keyword>
<protein>
    <submittedName>
        <fullName evidence="4">S9 family peptidase</fullName>
    </submittedName>
</protein>
<dbReference type="PANTHER" id="PTHR11731:SF193">
    <property type="entry name" value="DIPEPTIDYL PEPTIDASE 9"/>
    <property type="match status" value="1"/>
</dbReference>
<dbReference type="RefSeq" id="WP_172173846.1">
    <property type="nucleotide sequence ID" value="NZ_CASGIA010000003.1"/>
</dbReference>
<evidence type="ECO:0000259" key="2">
    <source>
        <dbReference type="Pfam" id="PF00326"/>
    </source>
</evidence>
<evidence type="ECO:0000313" key="5">
    <source>
        <dbReference type="Proteomes" id="UP001193734"/>
    </source>
</evidence>
<evidence type="ECO:0000313" key="4">
    <source>
        <dbReference type="EMBL" id="NPE12971.1"/>
    </source>
</evidence>
<comment type="caution">
    <text evidence="4">The sequence shown here is derived from an EMBL/GenBank/DDBJ whole genome shotgun (WGS) entry which is preliminary data.</text>
</comment>
<keyword evidence="5" id="KW-1185">Reference proteome</keyword>
<dbReference type="Pfam" id="PF00930">
    <property type="entry name" value="DPPIV_N"/>
    <property type="match status" value="1"/>
</dbReference>
<evidence type="ECO:0000259" key="3">
    <source>
        <dbReference type="Pfam" id="PF00930"/>
    </source>
</evidence>
<name>A0ABX2AR00_9BACT</name>
<feature type="signal peptide" evidence="1">
    <location>
        <begin position="1"/>
        <end position="20"/>
    </location>
</feature>
<dbReference type="InterPro" id="IPR001375">
    <property type="entry name" value="Peptidase_S9_cat"/>
</dbReference>
<dbReference type="Pfam" id="PF00326">
    <property type="entry name" value="Peptidase_S9"/>
    <property type="match status" value="1"/>
</dbReference>
<accession>A0ABX2AR00</accession>
<reference evidence="4 5" key="1">
    <citation type="submission" date="2020-05" db="EMBL/GenBank/DDBJ databases">
        <title>Distinct polysaccharide utilization as determinants for interspecies competition between intestinal Prevotella spp.</title>
        <authorList>
            <person name="Galvez E.J.C."/>
            <person name="Iljazovic A."/>
            <person name="Strowig T."/>
        </authorList>
    </citation>
    <scope>NUCLEOTIDE SEQUENCE [LARGE SCALE GENOMIC DNA]</scope>
    <source>
        <strain evidence="4 5">PROD</strain>
    </source>
</reference>
<dbReference type="GeneID" id="82156382"/>
<dbReference type="Gene3D" id="2.140.10.30">
    <property type="entry name" value="Dipeptidylpeptidase IV, N-terminal domain"/>
    <property type="match status" value="1"/>
</dbReference>
<dbReference type="Proteomes" id="UP001193734">
    <property type="component" value="Unassembled WGS sequence"/>
</dbReference>
<gene>
    <name evidence="4" type="ORF">HPS55_01250</name>
</gene>
<dbReference type="InterPro" id="IPR050278">
    <property type="entry name" value="Serine_Prot_S9B/DPPIV"/>
</dbReference>
<evidence type="ECO:0000256" key="1">
    <source>
        <dbReference type="SAM" id="SignalP"/>
    </source>
</evidence>
<dbReference type="InterPro" id="IPR002469">
    <property type="entry name" value="Peptidase_S9B_N"/>
</dbReference>